<sequence length="229" mass="24888">MTHEFRGASLHDAVQQAVGRNAPIFEQKKLNNVTQKFDFAARARLGSALIVGEGDISFALALARLKGVTPSCLLATAYENEVDLGNTAYDNAAKLLKLGAQVKTGVDATCLSKPIGQRRFRTIIFQFPNVTSREALYGQNPNHVLVTRFLKSSRAHLKSGGLVVISTVDNPFCEGAFKMDDAAKKAGFEAPDIYTFNPKDYPAYSHQNTADEESAINEHTAFATIGFST</sequence>
<dbReference type="GO" id="GO:0070042">
    <property type="term" value="F:rRNA (uridine-N3-)-methyltransferase activity"/>
    <property type="evidence" value="ECO:0007669"/>
    <property type="project" value="InterPro"/>
</dbReference>
<proteinExistence type="predicted"/>
<dbReference type="PANTHER" id="PTHR11538">
    <property type="entry name" value="PHENYLALANYL-TRNA SYNTHETASE"/>
    <property type="match status" value="1"/>
</dbReference>
<comment type="caution">
    <text evidence="2">The sequence shown here is derived from an EMBL/GenBank/DDBJ whole genome shotgun (WGS) entry which is preliminary data.</text>
</comment>
<feature type="domain" description="25S rRNA (uridine-N(3))-methyltransferase BMT5-like" evidence="1">
    <location>
        <begin position="49"/>
        <end position="207"/>
    </location>
</feature>
<keyword evidence="3" id="KW-1185">Reference proteome</keyword>
<evidence type="ECO:0000259" key="1">
    <source>
        <dbReference type="Pfam" id="PF10354"/>
    </source>
</evidence>
<accession>A0A9X1FY80</accession>
<dbReference type="Proteomes" id="UP001138661">
    <property type="component" value="Unassembled WGS sequence"/>
</dbReference>
<dbReference type="PANTHER" id="PTHR11538:SF26">
    <property type="entry name" value="FERREDOXIN-FOLD ANTICODON-BINDING DOMAIN-CONTAINING PROTEIN 1"/>
    <property type="match status" value="1"/>
</dbReference>
<dbReference type="RefSeq" id="WP_219505220.1">
    <property type="nucleotide sequence ID" value="NZ_JAHXDN010000005.1"/>
</dbReference>
<name>A0A9X1FY80_9RHOB</name>
<evidence type="ECO:0000313" key="3">
    <source>
        <dbReference type="Proteomes" id="UP001138661"/>
    </source>
</evidence>
<dbReference type="AlphaFoldDB" id="A0A9X1FY80"/>
<dbReference type="GO" id="GO:0070475">
    <property type="term" value="P:rRNA base methylation"/>
    <property type="evidence" value="ECO:0007669"/>
    <property type="project" value="InterPro"/>
</dbReference>
<evidence type="ECO:0000313" key="2">
    <source>
        <dbReference type="EMBL" id="MBW4709549.1"/>
    </source>
</evidence>
<dbReference type="Pfam" id="PF10354">
    <property type="entry name" value="BMT5-like"/>
    <property type="match status" value="1"/>
</dbReference>
<dbReference type="GO" id="GO:0005737">
    <property type="term" value="C:cytoplasm"/>
    <property type="evidence" value="ECO:0007669"/>
    <property type="project" value="TreeGrafter"/>
</dbReference>
<dbReference type="EMBL" id="JAHXDN010000005">
    <property type="protein sequence ID" value="MBW4709549.1"/>
    <property type="molecule type" value="Genomic_DNA"/>
</dbReference>
<reference evidence="2" key="1">
    <citation type="submission" date="2021-07" db="EMBL/GenBank/DDBJ databases">
        <title>Roseobacter insulae sp. nov., isolated from a tidal flat.</title>
        <authorList>
            <person name="Park S."/>
            <person name="Yoon J.-H."/>
        </authorList>
    </citation>
    <scope>NUCLEOTIDE SEQUENCE</scope>
    <source>
        <strain evidence="2">YSTF-M11</strain>
    </source>
</reference>
<gene>
    <name evidence="2" type="ORF">KX928_17310</name>
</gene>
<dbReference type="InterPro" id="IPR019446">
    <property type="entry name" value="BMT5-like"/>
</dbReference>
<organism evidence="2 3">
    <name type="scientific">Roseobacter insulae</name>
    <dbReference type="NCBI Taxonomy" id="2859783"/>
    <lineage>
        <taxon>Bacteria</taxon>
        <taxon>Pseudomonadati</taxon>
        <taxon>Pseudomonadota</taxon>
        <taxon>Alphaproteobacteria</taxon>
        <taxon>Rhodobacterales</taxon>
        <taxon>Roseobacteraceae</taxon>
        <taxon>Roseobacter</taxon>
    </lineage>
</organism>
<protein>
    <submittedName>
        <fullName evidence="2">DUF2431 domain-containing protein</fullName>
    </submittedName>
</protein>